<dbReference type="InterPro" id="IPR017395">
    <property type="entry name" value="Chlorophyllase-like"/>
</dbReference>
<dbReference type="PANTHER" id="PTHR33428:SF14">
    <property type="entry name" value="CARBOXYLESTERASE TYPE B DOMAIN-CONTAINING PROTEIN"/>
    <property type="match status" value="1"/>
</dbReference>
<dbReference type="HOGENOM" id="CLU_020973_0_0_9"/>
<organism evidence="2 3">
    <name type="scientific">Thermobacillus composti (strain DSM 18247 / JCM 13945 / KWC4)</name>
    <dbReference type="NCBI Taxonomy" id="717605"/>
    <lineage>
        <taxon>Bacteria</taxon>
        <taxon>Bacillati</taxon>
        <taxon>Bacillota</taxon>
        <taxon>Bacilli</taxon>
        <taxon>Bacillales</taxon>
        <taxon>Paenibacillaceae</taxon>
        <taxon>Thermobacillus</taxon>
    </lineage>
</organism>
<protein>
    <submittedName>
        <fullName evidence="2">Dienelactone hydrolase-like enzyme</fullName>
    </submittedName>
</protein>
<dbReference type="EMBL" id="CP003255">
    <property type="protein sequence ID" value="AGA57692.1"/>
    <property type="molecule type" value="Genomic_DNA"/>
</dbReference>
<accession>L0ED26</accession>
<dbReference type="RefSeq" id="WP_015254444.1">
    <property type="nucleotide sequence ID" value="NC_019897.1"/>
</dbReference>
<dbReference type="KEGG" id="tco:Theco_1554"/>
<reference evidence="3" key="1">
    <citation type="submission" date="2012-01" db="EMBL/GenBank/DDBJ databases">
        <title>Complete sequence of chromosome of Thermobacillus composti KWC4.</title>
        <authorList>
            <person name="Lucas S."/>
            <person name="Han J."/>
            <person name="Lapidus A."/>
            <person name="Cheng J.-F."/>
            <person name="Goodwin L."/>
            <person name="Pitluck S."/>
            <person name="Peters L."/>
            <person name="Ovchinnikova G."/>
            <person name="Teshima H."/>
            <person name="Detter J.C."/>
            <person name="Han C."/>
            <person name="Tapia R."/>
            <person name="Land M."/>
            <person name="Hauser L."/>
            <person name="Kyrpides N."/>
            <person name="Ivanova N."/>
            <person name="Pagani I."/>
            <person name="Anderson I."/>
            <person name="Woyke T."/>
        </authorList>
    </citation>
    <scope>NUCLEOTIDE SEQUENCE [LARGE SCALE GENOMIC DNA]</scope>
    <source>
        <strain evidence="3">DSM 18247 / JCM 13945 / KWC4</strain>
    </source>
</reference>
<dbReference type="InterPro" id="IPR029058">
    <property type="entry name" value="AB_hydrolase_fold"/>
</dbReference>
<dbReference type="Proteomes" id="UP000010795">
    <property type="component" value="Chromosome"/>
</dbReference>
<evidence type="ECO:0000256" key="1">
    <source>
        <dbReference type="SAM" id="Phobius"/>
    </source>
</evidence>
<keyword evidence="1" id="KW-0472">Membrane</keyword>
<sequence length="746" mass="80770">MDAEKRKPSVLRRLARYAAVRSAAAFRRDTPGWMAASAGVTVVWTAAVAVCALGIPTGIGYGFDASLLIAAGLIGLWGCGAAAAYVLSLLMLPIPRLFAGVFLTSAAGMTYALNDTDIGWAGAVVAAVITAAGAAAGGLVMALVSARRHPLRSAAAAAAAVAAAVVLTAGMPLAPAGEPVLLTADDRIVEIDDAASVRDLEAGPGPYGFTHFTYGSGTDRHRAEYGDEAGVITRTVNAASIHPKWSPIRSRFWGFGTDRLPLNGRVWMPEGDGPFPLVLIVHGNHLMEDFSDEGYRYLGERLASRGFIAVSVDENFLNYSVWSGIPKPDMKLRSWLLLQHLREIAELSRTPGNPFEGRVDLGKVGLIGHSRGGQAAAMAADHARWFADDPSLEGIGEEIRIVSVAAIAPTDMLVDRKQAQLRNVNYLTIHGSRDADLQNFYGDQQYVRTALDGREDLFKAEIYLEGANHGQFNTTWGRFDLSMPGGMLLNTRGLMDGEAQREAAASYIAAFMEATLAGRSEYRRVFSDPDIRQSYASGSVVFGRYEGGGYQAVSRFEQSGVRSLQIGVTADAEGVKEWKHAAALNRDGRSRGYKGLVLAWDDEARYRLSFDKRYWLMVGREGAAAIAFSLADLSHELPESGAYSVEIEVEGASGLSARLPLERFGTLKSPPRVTYTIHRFLERRFKNGKFKADVEPVFETFIVSLDAFEEERPGLAKDGIRSVTLHISGGPGKLMMDDFGFYPDRR</sequence>
<evidence type="ECO:0000313" key="2">
    <source>
        <dbReference type="EMBL" id="AGA57692.1"/>
    </source>
</evidence>
<keyword evidence="1" id="KW-1133">Transmembrane helix</keyword>
<dbReference type="PANTHER" id="PTHR33428">
    <property type="entry name" value="CHLOROPHYLLASE-2, CHLOROPLASTIC"/>
    <property type="match status" value="1"/>
</dbReference>
<feature type="transmembrane region" description="Helical" evidence="1">
    <location>
        <begin position="67"/>
        <end position="90"/>
    </location>
</feature>
<dbReference type="OrthoDB" id="9808543at2"/>
<dbReference type="AlphaFoldDB" id="L0ED26"/>
<keyword evidence="2" id="KW-0378">Hydrolase</keyword>
<evidence type="ECO:0000313" key="3">
    <source>
        <dbReference type="Proteomes" id="UP000010795"/>
    </source>
</evidence>
<feature type="transmembrane region" description="Helical" evidence="1">
    <location>
        <begin position="156"/>
        <end position="174"/>
    </location>
</feature>
<dbReference type="SUPFAM" id="SSF53474">
    <property type="entry name" value="alpha/beta-Hydrolases"/>
    <property type="match status" value="1"/>
</dbReference>
<feature type="transmembrane region" description="Helical" evidence="1">
    <location>
        <begin position="120"/>
        <end position="144"/>
    </location>
</feature>
<dbReference type="eggNOG" id="COG4188">
    <property type="taxonomic scope" value="Bacteria"/>
</dbReference>
<proteinExistence type="predicted"/>
<keyword evidence="3" id="KW-1185">Reference proteome</keyword>
<dbReference type="Pfam" id="PF07224">
    <property type="entry name" value="Chlorophyllase"/>
    <property type="match status" value="1"/>
</dbReference>
<dbReference type="GO" id="GO:0016787">
    <property type="term" value="F:hydrolase activity"/>
    <property type="evidence" value="ECO:0007669"/>
    <property type="project" value="UniProtKB-KW"/>
</dbReference>
<gene>
    <name evidence="2" type="ordered locus">Theco_1554</name>
</gene>
<dbReference type="Gene3D" id="3.40.50.1820">
    <property type="entry name" value="alpha/beta hydrolase"/>
    <property type="match status" value="1"/>
</dbReference>
<dbReference type="ESTHER" id="theck-l0ed26">
    <property type="family name" value="Chlorophyllase"/>
</dbReference>
<keyword evidence="1" id="KW-0812">Transmembrane</keyword>
<name>L0ED26_THECK</name>
<feature type="transmembrane region" description="Helical" evidence="1">
    <location>
        <begin position="97"/>
        <end position="114"/>
    </location>
</feature>
<dbReference type="STRING" id="717605.Theco_1554"/>
<feature type="transmembrane region" description="Helical" evidence="1">
    <location>
        <begin position="33"/>
        <end position="55"/>
    </location>
</feature>